<dbReference type="Proteomes" id="UP000787672">
    <property type="component" value="Unassembled WGS sequence"/>
</dbReference>
<dbReference type="EMBL" id="JAHLQN010000001">
    <property type="protein sequence ID" value="MBU5628297.1"/>
    <property type="molecule type" value="Genomic_DNA"/>
</dbReference>
<comment type="caution">
    <text evidence="1">The sequence shown here is derived from an EMBL/GenBank/DDBJ whole genome shotgun (WGS) entry which is preliminary data.</text>
</comment>
<accession>A0ABS6FFF6</accession>
<proteinExistence type="predicted"/>
<evidence type="ECO:0000313" key="1">
    <source>
        <dbReference type="EMBL" id="MBU5628297.1"/>
    </source>
</evidence>
<organism evidence="1 2">
    <name type="scientific">Dysosmobacter acutus</name>
    <dbReference type="NCBI Taxonomy" id="2841504"/>
    <lineage>
        <taxon>Bacteria</taxon>
        <taxon>Bacillati</taxon>
        <taxon>Bacillota</taxon>
        <taxon>Clostridia</taxon>
        <taxon>Eubacteriales</taxon>
        <taxon>Oscillospiraceae</taxon>
        <taxon>Dysosmobacter</taxon>
    </lineage>
</organism>
<gene>
    <name evidence="1" type="ORF">KQI82_15410</name>
</gene>
<sequence length="141" mass="15743">MIPNATTVKIGEDLEVQTAAEAPSRTYKIDFGAGRVGGFCDETEAMKQAIYKILQTERFAYLIYSWNYGIELDAVVGKSYQVFESEIKRVITEALLADSRITDVTDFEVTQIDKRTASVKFTAETIFGEIPIEREVGDNAV</sequence>
<dbReference type="Pfam" id="PF10934">
    <property type="entry name" value="Sheath_initiator"/>
    <property type="match status" value="1"/>
</dbReference>
<reference evidence="1 2" key="1">
    <citation type="submission" date="2021-06" db="EMBL/GenBank/DDBJ databases">
        <authorList>
            <person name="Sun Q."/>
            <person name="Li D."/>
        </authorList>
    </citation>
    <scope>NUCLEOTIDE SEQUENCE [LARGE SCALE GENOMIC DNA]</scope>
    <source>
        <strain evidence="1 2">MSJ-2</strain>
    </source>
</reference>
<dbReference type="InterPro" id="IPR020288">
    <property type="entry name" value="Sheath_initiator"/>
</dbReference>
<evidence type="ECO:0000313" key="2">
    <source>
        <dbReference type="Proteomes" id="UP000787672"/>
    </source>
</evidence>
<dbReference type="RefSeq" id="WP_216633558.1">
    <property type="nucleotide sequence ID" value="NZ_JAHLQN010000001.1"/>
</dbReference>
<protein>
    <submittedName>
        <fullName evidence="1">DUF2634 domain-containing protein</fullName>
    </submittedName>
</protein>
<name>A0ABS6FFF6_9FIRM</name>
<keyword evidence="2" id="KW-1185">Reference proteome</keyword>